<evidence type="ECO:0000256" key="1">
    <source>
        <dbReference type="ARBA" id="ARBA00010458"/>
    </source>
</evidence>
<keyword evidence="2 3" id="KW-0378">Hydrolase</keyword>
<dbReference type="InterPro" id="IPR029069">
    <property type="entry name" value="HotDog_dom_sf"/>
</dbReference>
<name>Q1N364_9GAMM</name>
<comment type="caution">
    <text evidence="5">The sequence shown here is derived from an EMBL/GenBank/DDBJ whole genome shotgun (WGS) entry which is preliminary data.</text>
</comment>
<dbReference type="PANTHER" id="PTHR11049">
    <property type="entry name" value="ACYL COENZYME A THIOESTER HYDROLASE"/>
    <property type="match status" value="1"/>
</dbReference>
<dbReference type="InterPro" id="IPR040170">
    <property type="entry name" value="Cytosol_ACT"/>
</dbReference>
<dbReference type="GO" id="GO:0006637">
    <property type="term" value="P:acyl-CoA metabolic process"/>
    <property type="evidence" value="ECO:0007669"/>
    <property type="project" value="TreeGrafter"/>
</dbReference>
<proteinExistence type="inferred from homology"/>
<dbReference type="Gene3D" id="3.10.129.10">
    <property type="entry name" value="Hotdog Thioesterase"/>
    <property type="match status" value="1"/>
</dbReference>
<dbReference type="Pfam" id="PF03061">
    <property type="entry name" value="4HBT"/>
    <property type="match status" value="1"/>
</dbReference>
<dbReference type="AlphaFoldDB" id="Q1N364"/>
<protein>
    <submittedName>
        <fullName evidence="5">Thioesterase superfamily protein</fullName>
    </submittedName>
</protein>
<dbReference type="GO" id="GO:0052816">
    <property type="term" value="F:long-chain fatty acyl-CoA hydrolase activity"/>
    <property type="evidence" value="ECO:0007669"/>
    <property type="project" value="TreeGrafter"/>
</dbReference>
<gene>
    <name evidence="5" type="ORF">RED65_13622</name>
</gene>
<dbReference type="PROSITE" id="PS51770">
    <property type="entry name" value="HOTDOG_ACOT"/>
    <property type="match status" value="1"/>
</dbReference>
<dbReference type="HOGENOM" id="CLU_050164_3_0_6"/>
<dbReference type="STRING" id="207949.RED65_13622"/>
<evidence type="ECO:0000259" key="4">
    <source>
        <dbReference type="PROSITE" id="PS51770"/>
    </source>
</evidence>
<organism evidence="5 6">
    <name type="scientific">Bermanella marisrubri</name>
    <dbReference type="NCBI Taxonomy" id="207949"/>
    <lineage>
        <taxon>Bacteria</taxon>
        <taxon>Pseudomonadati</taxon>
        <taxon>Pseudomonadota</taxon>
        <taxon>Gammaproteobacteria</taxon>
        <taxon>Oceanospirillales</taxon>
        <taxon>Oceanospirillaceae</taxon>
        <taxon>Bermanella</taxon>
    </lineage>
</organism>
<reference evidence="5 6" key="1">
    <citation type="submission" date="2006-03" db="EMBL/GenBank/DDBJ databases">
        <authorList>
            <person name="Pinhassi J."/>
            <person name="Pedros-Alio C."/>
            <person name="Ferriera S."/>
            <person name="Johnson J."/>
            <person name="Kravitz S."/>
            <person name="Halpern A."/>
            <person name="Remington K."/>
            <person name="Beeson K."/>
            <person name="Tran B."/>
            <person name="Rogers Y.-H."/>
            <person name="Friedman R."/>
            <person name="Venter J.C."/>
        </authorList>
    </citation>
    <scope>NUCLEOTIDE SEQUENCE [LARGE SCALE GENOMIC DNA]</scope>
    <source>
        <strain evidence="5 6">RED65</strain>
    </source>
</reference>
<keyword evidence="6" id="KW-1185">Reference proteome</keyword>
<dbReference type="InterPro" id="IPR033120">
    <property type="entry name" value="HOTDOG_ACOT"/>
</dbReference>
<evidence type="ECO:0000313" key="6">
    <source>
        <dbReference type="Proteomes" id="UP000004263"/>
    </source>
</evidence>
<dbReference type="PANTHER" id="PTHR11049:SF16">
    <property type="entry name" value="PROTEIN VDLD"/>
    <property type="match status" value="1"/>
</dbReference>
<dbReference type="OrthoDB" id="9809430at2"/>
<evidence type="ECO:0000256" key="2">
    <source>
        <dbReference type="ARBA" id="ARBA00022801"/>
    </source>
</evidence>
<dbReference type="EMBL" id="AAQH01000005">
    <property type="protein sequence ID" value="EAT12727.1"/>
    <property type="molecule type" value="Genomic_DNA"/>
</dbReference>
<evidence type="ECO:0000256" key="3">
    <source>
        <dbReference type="PROSITE-ProRule" id="PRU01106"/>
    </source>
</evidence>
<dbReference type="CDD" id="cd03442">
    <property type="entry name" value="BFIT_BACH"/>
    <property type="match status" value="1"/>
</dbReference>
<comment type="similarity">
    <text evidence="1">Belongs to the acyl coenzyme A hydrolase family.</text>
</comment>
<dbReference type="InterPro" id="IPR006683">
    <property type="entry name" value="Thioestr_dom"/>
</dbReference>
<feature type="domain" description="HotDog ACOT-type" evidence="4">
    <location>
        <begin position="3"/>
        <end position="115"/>
    </location>
</feature>
<dbReference type="SUPFAM" id="SSF54637">
    <property type="entry name" value="Thioesterase/thiol ester dehydrase-isomerase"/>
    <property type="match status" value="1"/>
</dbReference>
<evidence type="ECO:0000313" key="5">
    <source>
        <dbReference type="EMBL" id="EAT12727.1"/>
    </source>
</evidence>
<dbReference type="GO" id="GO:0005829">
    <property type="term" value="C:cytosol"/>
    <property type="evidence" value="ECO:0007669"/>
    <property type="project" value="TreeGrafter"/>
</dbReference>
<accession>Q1N364</accession>
<sequence length="167" mass="18853">MGQIIQTEMTELVTPSMANFSGNMHGGELLKLLDKVAYTCAMRFSGHYAVTLSVDNVLFKQPIHIGEMVTCLATVNYTGRSSMEIGIKVIAENIKQKTVRHTHSCFFTMVAMDNGKPTPVPPLEITDDIQRRRWNKAVKRKEARFKLQEMMKAIENEDDEAFEAAAR</sequence>
<dbReference type="Proteomes" id="UP000004263">
    <property type="component" value="Unassembled WGS sequence"/>
</dbReference>
<dbReference type="RefSeq" id="WP_007018516.1">
    <property type="nucleotide sequence ID" value="NZ_CH724117.1"/>
</dbReference>